<proteinExistence type="predicted"/>
<evidence type="ECO:0000313" key="3">
    <source>
        <dbReference type="Proteomes" id="UP000692954"/>
    </source>
</evidence>
<evidence type="ECO:0000256" key="1">
    <source>
        <dbReference type="SAM" id="MobiDB-lite"/>
    </source>
</evidence>
<reference evidence="2" key="1">
    <citation type="submission" date="2021-01" db="EMBL/GenBank/DDBJ databases">
        <authorList>
            <consortium name="Genoscope - CEA"/>
            <person name="William W."/>
        </authorList>
    </citation>
    <scope>NUCLEOTIDE SEQUENCE</scope>
</reference>
<protein>
    <submittedName>
        <fullName evidence="2">Uncharacterized protein</fullName>
    </submittedName>
</protein>
<dbReference type="OrthoDB" id="285827at2759"/>
<gene>
    <name evidence="2" type="ORF">PSON_ATCC_30995.1.T0280116</name>
</gene>
<sequence length="130" mass="15237">MGKAHKPKGYKLENTISKKSFLEFRKILGMPQIEMMNENRNQMKIQAFHINIDDDFKWITSYKPTPEVKLQKYLLQCKTSDQSIISSLNKIDRFLNQQGRVKSIAQSKEDEKHKKQNSLSTEVQYSNKIA</sequence>
<keyword evidence="3" id="KW-1185">Reference proteome</keyword>
<name>A0A8S1M120_9CILI</name>
<comment type="caution">
    <text evidence="2">The sequence shown here is derived from an EMBL/GenBank/DDBJ whole genome shotgun (WGS) entry which is preliminary data.</text>
</comment>
<accession>A0A8S1M120</accession>
<evidence type="ECO:0000313" key="2">
    <source>
        <dbReference type="EMBL" id="CAD8071551.1"/>
    </source>
</evidence>
<dbReference type="EMBL" id="CAJJDN010000028">
    <property type="protein sequence ID" value="CAD8071551.1"/>
    <property type="molecule type" value="Genomic_DNA"/>
</dbReference>
<dbReference type="AlphaFoldDB" id="A0A8S1M120"/>
<dbReference type="Proteomes" id="UP000692954">
    <property type="component" value="Unassembled WGS sequence"/>
</dbReference>
<feature type="region of interest" description="Disordered" evidence="1">
    <location>
        <begin position="104"/>
        <end position="130"/>
    </location>
</feature>
<organism evidence="2 3">
    <name type="scientific">Paramecium sonneborni</name>
    <dbReference type="NCBI Taxonomy" id="65129"/>
    <lineage>
        <taxon>Eukaryota</taxon>
        <taxon>Sar</taxon>
        <taxon>Alveolata</taxon>
        <taxon>Ciliophora</taxon>
        <taxon>Intramacronucleata</taxon>
        <taxon>Oligohymenophorea</taxon>
        <taxon>Peniculida</taxon>
        <taxon>Parameciidae</taxon>
        <taxon>Paramecium</taxon>
    </lineage>
</organism>
<feature type="compositionally biased region" description="Polar residues" evidence="1">
    <location>
        <begin position="117"/>
        <end position="130"/>
    </location>
</feature>